<reference evidence="3 4" key="1">
    <citation type="journal article" date="2013" name="Genome Announc.">
        <title>Draft genome sequence of MKD8, a conjugal recipient Mycobacterium smegmatis strain.</title>
        <authorList>
            <person name="Gray T.A."/>
            <person name="Palumbo M.J."/>
            <person name="Derbyshire K.M."/>
        </authorList>
    </citation>
    <scope>NUCLEOTIDE SEQUENCE [LARGE SCALE GENOMIC DNA]</scope>
    <source>
        <strain evidence="3 4">MKD8</strain>
    </source>
</reference>
<evidence type="ECO:0000259" key="2">
    <source>
        <dbReference type="Pfam" id="PF05305"/>
    </source>
</evidence>
<dbReference type="EMBL" id="CP027541">
    <property type="protein sequence ID" value="AWT55538.1"/>
    <property type="molecule type" value="Genomic_DNA"/>
</dbReference>
<dbReference type="RefSeq" id="WP_003896070.1">
    <property type="nucleotide sequence ID" value="NZ_CP027541.1"/>
</dbReference>
<dbReference type="AlphaFoldDB" id="A0A2U9PUW4"/>
<feature type="signal peptide" evidence="1">
    <location>
        <begin position="1"/>
        <end position="26"/>
    </location>
</feature>
<protein>
    <recommendedName>
        <fullName evidence="2">DUF732 domain-containing protein</fullName>
    </recommendedName>
</protein>
<keyword evidence="1" id="KW-0732">Signal</keyword>
<dbReference type="Proteomes" id="UP000011200">
    <property type="component" value="Chromosome"/>
</dbReference>
<organism evidence="3 4">
    <name type="scientific">Mycolicibacterium smegmatis (strain MKD8)</name>
    <name type="common">Mycobacterium smegmatis</name>
    <dbReference type="NCBI Taxonomy" id="1214915"/>
    <lineage>
        <taxon>Bacteria</taxon>
        <taxon>Bacillati</taxon>
        <taxon>Actinomycetota</taxon>
        <taxon>Actinomycetes</taxon>
        <taxon>Mycobacteriales</taxon>
        <taxon>Mycobacteriaceae</taxon>
        <taxon>Mycolicibacterium</taxon>
    </lineage>
</organism>
<dbReference type="InterPro" id="IPR007969">
    <property type="entry name" value="DUF732"/>
</dbReference>
<feature type="domain" description="DUF732" evidence="2">
    <location>
        <begin position="39"/>
        <end position="110"/>
    </location>
</feature>
<evidence type="ECO:0000313" key="3">
    <source>
        <dbReference type="EMBL" id="AWT55538.1"/>
    </source>
</evidence>
<sequence>MSARLPAVLITAAALAAGVGATPAHADPAAPGAPGNPVDRSFLTALNNAGVNYADPDAAVRLGQQVCPMLVEPGKNFASVVTKLRGDRSVVSPDVAAFFAGIAISMYCPQMISGIGDGTLLRMLAVPGLGALGR</sequence>
<feature type="chain" id="PRO_5015961410" description="DUF732 domain-containing protein" evidence="1">
    <location>
        <begin position="27"/>
        <end position="134"/>
    </location>
</feature>
<evidence type="ECO:0000313" key="4">
    <source>
        <dbReference type="Proteomes" id="UP000011200"/>
    </source>
</evidence>
<dbReference type="Pfam" id="PF05305">
    <property type="entry name" value="DUF732"/>
    <property type="match status" value="1"/>
</dbReference>
<proteinExistence type="predicted"/>
<gene>
    <name evidence="3" type="ORF">D806_045780</name>
</gene>
<accession>A0A2U9PUW4</accession>
<evidence type="ECO:0000256" key="1">
    <source>
        <dbReference type="SAM" id="SignalP"/>
    </source>
</evidence>
<reference evidence="4" key="2">
    <citation type="submission" date="2018-03" db="EMBL/GenBank/DDBJ databases">
        <authorList>
            <person name="Derbyshire K."/>
            <person name="Gray T.A."/>
            <person name="Champion M."/>
        </authorList>
    </citation>
    <scope>NUCLEOTIDE SEQUENCE [LARGE SCALE GENOMIC DNA]</scope>
    <source>
        <strain evidence="4">MKD8</strain>
    </source>
</reference>
<name>A0A2U9PUW4_MYCSE</name>